<dbReference type="PANTHER" id="PTHR11607:SF3">
    <property type="entry name" value="LYSOSOMAL ALPHA-MANNOSIDASE"/>
    <property type="match status" value="1"/>
</dbReference>
<dbReference type="InterPro" id="IPR048534">
    <property type="entry name" value="Man2a1-like_dom"/>
</dbReference>
<dbReference type="Gene3D" id="1.20.1270.50">
    <property type="entry name" value="Glycoside hydrolase family 38, central domain"/>
    <property type="match status" value="2"/>
</dbReference>
<dbReference type="EC" id="3.2.1.-" evidence="10"/>
<dbReference type="GO" id="GO:0006013">
    <property type="term" value="P:mannose metabolic process"/>
    <property type="evidence" value="ECO:0007669"/>
    <property type="project" value="InterPro"/>
</dbReference>
<dbReference type="InterPro" id="IPR011330">
    <property type="entry name" value="Glyco_hydro/deAcase_b/a-brl"/>
</dbReference>
<dbReference type="GO" id="GO:0046872">
    <property type="term" value="F:metal ion binding"/>
    <property type="evidence" value="ECO:0007669"/>
    <property type="project" value="UniProtKB-KW"/>
</dbReference>
<dbReference type="STRING" id="947166.A0A1D1VT93"/>
<organism evidence="12 13">
    <name type="scientific">Ramazzottius varieornatus</name>
    <name type="common">Water bear</name>
    <name type="synonym">Tardigrade</name>
    <dbReference type="NCBI Taxonomy" id="947166"/>
    <lineage>
        <taxon>Eukaryota</taxon>
        <taxon>Metazoa</taxon>
        <taxon>Ecdysozoa</taxon>
        <taxon>Tardigrada</taxon>
        <taxon>Eutardigrada</taxon>
        <taxon>Parachela</taxon>
        <taxon>Hypsibioidea</taxon>
        <taxon>Ramazzottiidae</taxon>
        <taxon>Ramazzottius</taxon>
    </lineage>
</organism>
<keyword evidence="6 10" id="KW-0862">Zinc</keyword>
<gene>
    <name evidence="12" type="primary">RvY_13849</name>
    <name evidence="12" type="synonym">RvY_13849.1</name>
    <name evidence="12" type="ORF">RvY_13849-1</name>
</gene>
<feature type="domain" description="Glycoside hydrolase family 38 central" evidence="11">
    <location>
        <begin position="376"/>
        <end position="451"/>
    </location>
</feature>
<dbReference type="InterPro" id="IPR013780">
    <property type="entry name" value="Glyco_hydro_b"/>
</dbReference>
<dbReference type="GO" id="GO:0030246">
    <property type="term" value="F:carbohydrate binding"/>
    <property type="evidence" value="ECO:0007669"/>
    <property type="project" value="InterPro"/>
</dbReference>
<evidence type="ECO:0000259" key="11">
    <source>
        <dbReference type="SMART" id="SM00872"/>
    </source>
</evidence>
<sequence length="898" mass="101208">MNKCLLIALWIFLLQYFHVGNCVVAAQWRKVKRRGDPPAMCGYDSCPSGKPGMVNVHIIAHTHNDVGWLKTVDQYYYGSRGNIQIAGVQYILDSVVDALMEDESRRFIYVETAFFWRWWLQQDDQMHHTVHRLVKEGRLEFISGGWSMNDEAVTHYSSIIDNFAWGLRKLNDTFGLCGRPKVGWQIDPFGHSREQAAIFAMLGFDGAFLGRIDQQDKDTRAAEKTMEMVWEGSDSLGQAADLFTGILPNVYWPPATFCFDLLCGEQPIMDDPRLSDYNVDERVDTFIQVVQNQTKMYATNNLVITMGNDFNYQQANVWFKNMDKLFKYVNARQANGSNINLFYSTPSCYLKALNQANVSWPVKNDDFLPYASGAHTYWTGFFSSRPAFKRMEREASSFLAQCKQIDALAGLGPQDQHEVAQLREAVGVAQHHDAITGTERQHVADDYARQLAEGIGECQDVVADGINKLSKVSSPIQYQFCDLLNISQCHVTENLGQTTIVLWNSLSRTVNHYVRLPVKDGDYSVTGAGNSDVPVQITPLPKELLTIPGRISAATHELTFRAKLPPVGFATYLIKKVSKSRPKKYNRGRVLQRTARSDYLQNEDVVVQNEFLSLAFDQATGALKSLTNLESKDSIAISQSFGYYIGSVGDNSKEELRAAGAYISRPNCSDGCWKELKSNGSYEVVKGALGQEVRQYINPWISQVIRLHTTSKHVNFEWQVGPIPIGDDVGKEIISRFSTSMKTGEEFWTDSNGRQNIRRVRNFRSTFKINITEPVASNYYPVVDRLFVRDNGQKTQLTILTDRAQGGASLNEGQVELMVHRRLLVDDWLGVSEPLNEVGLGQGLVIRGTHRLILAKIDKSAARYRALSQASYWHPTILFTAVTTQESRLEALKQSSVS</sequence>
<dbReference type="FunFam" id="1.20.1270.50:FF:000002">
    <property type="entry name" value="Alpha-mannosidase"/>
    <property type="match status" value="1"/>
</dbReference>
<dbReference type="GO" id="GO:0005764">
    <property type="term" value="C:lysosome"/>
    <property type="evidence" value="ECO:0007669"/>
    <property type="project" value="TreeGrafter"/>
</dbReference>
<dbReference type="FunFam" id="2.70.98.30:FF:000003">
    <property type="entry name" value="Alpha-mannosidase"/>
    <property type="match status" value="1"/>
</dbReference>
<dbReference type="Pfam" id="PF09261">
    <property type="entry name" value="Alpha-mann_mid"/>
    <property type="match status" value="1"/>
</dbReference>
<dbReference type="Pfam" id="PF01074">
    <property type="entry name" value="Glyco_hydro_38N"/>
    <property type="match status" value="1"/>
</dbReference>
<proteinExistence type="inferred from homology"/>
<keyword evidence="5 10" id="KW-0378">Hydrolase</keyword>
<dbReference type="SUPFAM" id="SSF74650">
    <property type="entry name" value="Galactose mutarotase-like"/>
    <property type="match status" value="1"/>
</dbReference>
<evidence type="ECO:0000256" key="3">
    <source>
        <dbReference type="ARBA" id="ARBA00012752"/>
    </source>
</evidence>
<dbReference type="InterPro" id="IPR000602">
    <property type="entry name" value="Glyco_hydro_38_N"/>
</dbReference>
<dbReference type="Pfam" id="PF21260">
    <property type="entry name" value="Laman-like_dom"/>
    <property type="match status" value="1"/>
</dbReference>
<dbReference type="Gene3D" id="3.20.110.10">
    <property type="entry name" value="Glycoside hydrolase 38, N terminal domain"/>
    <property type="match status" value="1"/>
</dbReference>
<comment type="caution">
    <text evidence="12">The sequence shown here is derived from an EMBL/GenBank/DDBJ whole genome shotgun (WGS) entry which is preliminary data.</text>
</comment>
<evidence type="ECO:0000313" key="13">
    <source>
        <dbReference type="Proteomes" id="UP000186922"/>
    </source>
</evidence>
<comment type="similarity">
    <text evidence="2 10">Belongs to the glycosyl hydrolase 38 family.</text>
</comment>
<keyword evidence="4 10" id="KW-0479">Metal-binding</keyword>
<keyword evidence="7" id="KW-1015">Disulfide bond</keyword>
<dbReference type="EMBL" id="BDGG01000009">
    <property type="protein sequence ID" value="GAV03423.1"/>
    <property type="molecule type" value="Genomic_DNA"/>
</dbReference>
<dbReference type="InterPro" id="IPR037094">
    <property type="entry name" value="Glyco_hydro_38_cen_sf"/>
</dbReference>
<comment type="catalytic activity">
    <reaction evidence="1">
        <text>Hydrolysis of terminal, non-reducing alpha-D-mannose residues in alpha-D-mannosides.</text>
        <dbReference type="EC" id="3.2.1.24"/>
    </reaction>
</comment>
<dbReference type="InterPro" id="IPR011013">
    <property type="entry name" value="Gal_mutarotase_sf_dom"/>
</dbReference>
<evidence type="ECO:0000256" key="8">
    <source>
        <dbReference type="ARBA" id="ARBA00023180"/>
    </source>
</evidence>
<dbReference type="FunFam" id="2.60.40.1180:FF:000018">
    <property type="entry name" value="Alpha-mannosidase"/>
    <property type="match status" value="1"/>
</dbReference>
<dbReference type="PANTHER" id="PTHR11607">
    <property type="entry name" value="ALPHA-MANNOSIDASE"/>
    <property type="match status" value="1"/>
</dbReference>
<evidence type="ECO:0000313" key="12">
    <source>
        <dbReference type="EMBL" id="GAV03423.1"/>
    </source>
</evidence>
<dbReference type="SMART" id="SM00872">
    <property type="entry name" value="Alpha-mann_mid"/>
    <property type="match status" value="1"/>
</dbReference>
<dbReference type="Gene3D" id="2.60.40.1180">
    <property type="entry name" value="Golgi alpha-mannosidase II"/>
    <property type="match status" value="1"/>
</dbReference>
<feature type="signal peptide" evidence="10">
    <location>
        <begin position="1"/>
        <end position="22"/>
    </location>
</feature>
<evidence type="ECO:0000256" key="7">
    <source>
        <dbReference type="ARBA" id="ARBA00023157"/>
    </source>
</evidence>
<dbReference type="Gene3D" id="2.70.98.30">
    <property type="entry name" value="Golgi alpha-mannosidase II, domain 4"/>
    <property type="match status" value="1"/>
</dbReference>
<accession>A0A1D1VT93</accession>
<dbReference type="GO" id="GO:0004559">
    <property type="term" value="F:alpha-mannosidase activity"/>
    <property type="evidence" value="ECO:0007669"/>
    <property type="project" value="UniProtKB-EC"/>
</dbReference>
<keyword evidence="9 10" id="KW-0326">Glycosidase</keyword>
<dbReference type="InterPro" id="IPR050843">
    <property type="entry name" value="Glycosyl_Hydrlase_38"/>
</dbReference>
<keyword evidence="13" id="KW-1185">Reference proteome</keyword>
<dbReference type="AlphaFoldDB" id="A0A1D1VT93"/>
<feature type="chain" id="PRO_5017847758" description="Alpha-mannosidase" evidence="10">
    <location>
        <begin position="23"/>
        <end position="898"/>
    </location>
</feature>
<dbReference type="InterPro" id="IPR027291">
    <property type="entry name" value="Glyco_hydro_38_N_sf"/>
</dbReference>
<comment type="cofactor">
    <cofactor evidence="10">
        <name>Zn(2+)</name>
        <dbReference type="ChEBI" id="CHEBI:29105"/>
    </cofactor>
    <text evidence="10">Binds 1 zinc ion per subunit.</text>
</comment>
<dbReference type="OrthoDB" id="2016903at2759"/>
<evidence type="ECO:0000256" key="6">
    <source>
        <dbReference type="ARBA" id="ARBA00022833"/>
    </source>
</evidence>
<dbReference type="InterPro" id="IPR028995">
    <property type="entry name" value="Glyco_hydro_57/38_cen_sf"/>
</dbReference>
<protein>
    <recommendedName>
        <fullName evidence="3 10">Alpha-mannosidase</fullName>
        <ecNumber evidence="10">3.2.1.-</ecNumber>
    </recommendedName>
</protein>
<keyword evidence="8" id="KW-0325">Glycoprotein</keyword>
<dbReference type="Proteomes" id="UP000186922">
    <property type="component" value="Unassembled WGS sequence"/>
</dbReference>
<dbReference type="FunFam" id="1.20.1270.50:FF:000003">
    <property type="entry name" value="Alpha-mannosidase"/>
    <property type="match status" value="1"/>
</dbReference>
<dbReference type="SUPFAM" id="SSF88688">
    <property type="entry name" value="Families 57/38 glycoside transferase middle domain"/>
    <property type="match status" value="1"/>
</dbReference>
<name>A0A1D1VT93_RAMVA</name>
<dbReference type="FunFam" id="3.20.110.10:FF:000001">
    <property type="entry name" value="Alpha-mannosidase"/>
    <property type="match status" value="1"/>
</dbReference>
<dbReference type="Pfam" id="PF07748">
    <property type="entry name" value="Glyco_hydro_38C"/>
    <property type="match status" value="1"/>
</dbReference>
<evidence type="ECO:0000256" key="2">
    <source>
        <dbReference type="ARBA" id="ARBA00009792"/>
    </source>
</evidence>
<evidence type="ECO:0000256" key="9">
    <source>
        <dbReference type="ARBA" id="ARBA00023295"/>
    </source>
</evidence>
<dbReference type="SUPFAM" id="SSF88713">
    <property type="entry name" value="Glycoside hydrolase/deacetylase"/>
    <property type="match status" value="1"/>
</dbReference>
<dbReference type="InterPro" id="IPR015341">
    <property type="entry name" value="Glyco_hydro_38_cen"/>
</dbReference>
<evidence type="ECO:0000256" key="10">
    <source>
        <dbReference type="RuleBase" id="RU361199"/>
    </source>
</evidence>
<keyword evidence="10" id="KW-0732">Signal</keyword>
<evidence type="ECO:0000256" key="1">
    <source>
        <dbReference type="ARBA" id="ARBA00000365"/>
    </source>
</evidence>
<reference evidence="12 13" key="1">
    <citation type="journal article" date="2016" name="Nat. Commun.">
        <title>Extremotolerant tardigrade genome and improved radiotolerance of human cultured cells by tardigrade-unique protein.</title>
        <authorList>
            <person name="Hashimoto T."/>
            <person name="Horikawa D.D."/>
            <person name="Saito Y."/>
            <person name="Kuwahara H."/>
            <person name="Kozuka-Hata H."/>
            <person name="Shin-I T."/>
            <person name="Minakuchi Y."/>
            <person name="Ohishi K."/>
            <person name="Motoyama A."/>
            <person name="Aizu T."/>
            <person name="Enomoto A."/>
            <person name="Kondo K."/>
            <person name="Tanaka S."/>
            <person name="Hara Y."/>
            <person name="Koshikawa S."/>
            <person name="Sagara H."/>
            <person name="Miura T."/>
            <person name="Yokobori S."/>
            <person name="Miyagawa K."/>
            <person name="Suzuki Y."/>
            <person name="Kubo T."/>
            <person name="Oyama M."/>
            <person name="Kohara Y."/>
            <person name="Fujiyama A."/>
            <person name="Arakawa K."/>
            <person name="Katayama T."/>
            <person name="Toyoda A."/>
            <person name="Kunieda T."/>
        </authorList>
    </citation>
    <scope>NUCLEOTIDE SEQUENCE [LARGE SCALE GENOMIC DNA]</scope>
    <source>
        <strain evidence="12 13">YOKOZUNA-1</strain>
    </source>
</reference>
<dbReference type="CDD" id="cd10810">
    <property type="entry name" value="GH38N_AMII_LAM_like"/>
    <property type="match status" value="1"/>
</dbReference>
<evidence type="ECO:0000256" key="5">
    <source>
        <dbReference type="ARBA" id="ARBA00022801"/>
    </source>
</evidence>
<evidence type="ECO:0000256" key="4">
    <source>
        <dbReference type="ARBA" id="ARBA00022723"/>
    </source>
</evidence>
<dbReference type="InterPro" id="IPR011682">
    <property type="entry name" value="Glyco_hydro_38_C"/>
</dbReference>